<gene>
    <name evidence="2" type="ORF">KK062_27075</name>
</gene>
<dbReference type="RefSeq" id="WP_254087504.1">
    <property type="nucleotide sequence ID" value="NZ_JAHESE010000045.1"/>
</dbReference>
<dbReference type="EMBL" id="JAHESE010000045">
    <property type="protein sequence ID" value="MBT1711935.1"/>
    <property type="molecule type" value="Genomic_DNA"/>
</dbReference>
<dbReference type="AlphaFoldDB" id="A0AAP2E2L3"/>
<dbReference type="Gene3D" id="3.40.30.10">
    <property type="entry name" value="Glutaredoxin"/>
    <property type="match status" value="1"/>
</dbReference>
<dbReference type="CDD" id="cd02966">
    <property type="entry name" value="TlpA_like_family"/>
    <property type="match status" value="1"/>
</dbReference>
<dbReference type="InterPro" id="IPR050553">
    <property type="entry name" value="Thioredoxin_ResA/DsbE_sf"/>
</dbReference>
<organism evidence="2 3">
    <name type="scientific">Dawidia cretensis</name>
    <dbReference type="NCBI Taxonomy" id="2782350"/>
    <lineage>
        <taxon>Bacteria</taxon>
        <taxon>Pseudomonadati</taxon>
        <taxon>Bacteroidota</taxon>
        <taxon>Cytophagia</taxon>
        <taxon>Cytophagales</taxon>
        <taxon>Chryseotaleaceae</taxon>
        <taxon>Dawidia</taxon>
    </lineage>
</organism>
<proteinExistence type="predicted"/>
<protein>
    <submittedName>
        <fullName evidence="2">TlpA family protein disulfide reductase</fullName>
    </submittedName>
</protein>
<feature type="domain" description="Thioredoxin" evidence="1">
    <location>
        <begin position="28"/>
        <end position="176"/>
    </location>
</feature>
<evidence type="ECO:0000259" key="1">
    <source>
        <dbReference type="PROSITE" id="PS51352"/>
    </source>
</evidence>
<dbReference type="SUPFAM" id="SSF52833">
    <property type="entry name" value="Thioredoxin-like"/>
    <property type="match status" value="1"/>
</dbReference>
<dbReference type="PANTHER" id="PTHR42852">
    <property type="entry name" value="THIOL:DISULFIDE INTERCHANGE PROTEIN DSBE"/>
    <property type="match status" value="1"/>
</dbReference>
<dbReference type="InterPro" id="IPR036249">
    <property type="entry name" value="Thioredoxin-like_sf"/>
</dbReference>
<dbReference type="GO" id="GO:0016209">
    <property type="term" value="F:antioxidant activity"/>
    <property type="evidence" value="ECO:0007669"/>
    <property type="project" value="InterPro"/>
</dbReference>
<evidence type="ECO:0000313" key="2">
    <source>
        <dbReference type="EMBL" id="MBT1711935.1"/>
    </source>
</evidence>
<dbReference type="PROSITE" id="PS51352">
    <property type="entry name" value="THIOREDOXIN_2"/>
    <property type="match status" value="1"/>
</dbReference>
<dbReference type="InterPro" id="IPR013766">
    <property type="entry name" value="Thioredoxin_domain"/>
</dbReference>
<reference evidence="2 3" key="1">
    <citation type="submission" date="2021-05" db="EMBL/GenBank/DDBJ databases">
        <title>A Polyphasic approach of four new species of the genus Ohtaekwangia: Ohtaekwangia histidinii sp. nov., Ohtaekwangia cretensis sp. nov., Ohtaekwangia indiensis sp. nov., Ohtaekwangia reichenbachii sp. nov. from diverse environment.</title>
        <authorList>
            <person name="Octaviana S."/>
        </authorList>
    </citation>
    <scope>NUCLEOTIDE SEQUENCE [LARGE SCALE GENOMIC DNA]</scope>
    <source>
        <strain evidence="2 3">PWU5</strain>
    </source>
</reference>
<accession>A0AAP2E2L3</accession>
<comment type="caution">
    <text evidence="2">The sequence shown here is derived from an EMBL/GenBank/DDBJ whole genome shotgun (WGS) entry which is preliminary data.</text>
</comment>
<name>A0AAP2E2L3_9BACT</name>
<dbReference type="PANTHER" id="PTHR42852:SF13">
    <property type="entry name" value="PROTEIN DIPZ"/>
    <property type="match status" value="1"/>
</dbReference>
<dbReference type="InterPro" id="IPR000866">
    <property type="entry name" value="AhpC/TSA"/>
</dbReference>
<sequence length="445" mass="52052">MKKNTYLFFFFCLFVTNVNSQDHGRFSIKLAEECPEFVLQDVNFYDKTTVKVSEFRGEWLVLDFFTVGCASCFESLPKINKYRSDYKGKVEFMMIGLDERGLRPLYEKFRKKLDLKLPVAYVERGFWQNFDIVGVPHVIIIDEKGQVRAIVNAVSKEIIDALIDGHDLELIKKKGEYELERADSLYNYTRPILVNGNGGQDADFLFRSLLMKWDGQFFSGFNPDWVERIPSDSNFARFEVVAYDLARLYQIAYGDTVYTAPYDVPNSYGRFWRRPLLEVEDSSAFMFNYNSTRNLYNYSVSVPLKIGTRKKIQSIMRRDLDSYFGYDVRVEDRMMPFWKLTCDASDGEKLRASGKKFEHKHPTARTDIRLLNGSIDDLIGRMYMYFPFQYPIIDSTGIDHKIDVYVEGLRSDFEDMRRGLSKQGLNLIKGYKNMKVVVIRDRKDV</sequence>
<dbReference type="GO" id="GO:0016491">
    <property type="term" value="F:oxidoreductase activity"/>
    <property type="evidence" value="ECO:0007669"/>
    <property type="project" value="InterPro"/>
</dbReference>
<dbReference type="Pfam" id="PF00578">
    <property type="entry name" value="AhpC-TSA"/>
    <property type="match status" value="1"/>
</dbReference>
<keyword evidence="3" id="KW-1185">Reference proteome</keyword>
<evidence type="ECO:0000313" key="3">
    <source>
        <dbReference type="Proteomes" id="UP001319080"/>
    </source>
</evidence>
<dbReference type="Proteomes" id="UP001319080">
    <property type="component" value="Unassembled WGS sequence"/>
</dbReference>